<dbReference type="GO" id="GO:0046872">
    <property type="term" value="F:metal ion binding"/>
    <property type="evidence" value="ECO:0007669"/>
    <property type="project" value="UniProtKB-KW"/>
</dbReference>
<evidence type="ECO:0000256" key="1">
    <source>
        <dbReference type="ARBA" id="ARBA00009175"/>
    </source>
</evidence>
<dbReference type="RefSeq" id="WP_092199930.1">
    <property type="nucleotide sequence ID" value="NZ_FOND01000010.1"/>
</dbReference>
<evidence type="ECO:0000313" key="6">
    <source>
        <dbReference type="Proteomes" id="UP000198589"/>
    </source>
</evidence>
<dbReference type="InterPro" id="IPR005950">
    <property type="entry name" value="ModA"/>
</dbReference>
<feature type="binding site" evidence="4">
    <location>
        <position position="221"/>
    </location>
    <ligand>
        <name>molybdate</name>
        <dbReference type="ChEBI" id="CHEBI:36264"/>
    </ligand>
</feature>
<dbReference type="GO" id="GO:0030973">
    <property type="term" value="F:molybdate ion binding"/>
    <property type="evidence" value="ECO:0007669"/>
    <property type="project" value="TreeGrafter"/>
</dbReference>
<dbReference type="PIRSF" id="PIRSF004846">
    <property type="entry name" value="ModA"/>
    <property type="match status" value="1"/>
</dbReference>
<feature type="binding site" evidence="4">
    <location>
        <position position="64"/>
    </location>
    <ligand>
        <name>molybdate</name>
        <dbReference type="ChEBI" id="CHEBI:36264"/>
    </ligand>
</feature>
<gene>
    <name evidence="5" type="ORF">SAMN05216574_110162</name>
</gene>
<dbReference type="Pfam" id="PF13531">
    <property type="entry name" value="SBP_bac_11"/>
    <property type="match status" value="1"/>
</dbReference>
<dbReference type="NCBIfam" id="TIGR01256">
    <property type="entry name" value="modA"/>
    <property type="match status" value="1"/>
</dbReference>
<dbReference type="SUPFAM" id="SSF53850">
    <property type="entry name" value="Periplasmic binding protein-like II"/>
    <property type="match status" value="1"/>
</dbReference>
<reference evidence="6" key="1">
    <citation type="submission" date="2016-10" db="EMBL/GenBank/DDBJ databases">
        <authorList>
            <person name="Varghese N."/>
            <person name="Submissions S."/>
        </authorList>
    </citation>
    <scope>NUCLEOTIDE SEQUENCE [LARGE SCALE GENOMIC DNA]</scope>
    <source>
        <strain evidence="6">DSM 46838</strain>
    </source>
</reference>
<evidence type="ECO:0000256" key="4">
    <source>
        <dbReference type="PIRSR" id="PIRSR004846-1"/>
    </source>
</evidence>
<dbReference type="PROSITE" id="PS51257">
    <property type="entry name" value="PROKAR_LIPOPROTEIN"/>
    <property type="match status" value="1"/>
</dbReference>
<feature type="binding site" evidence="4">
    <location>
        <position position="92"/>
    </location>
    <ligand>
        <name>molybdate</name>
        <dbReference type="ChEBI" id="CHEBI:36264"/>
    </ligand>
</feature>
<dbReference type="GO" id="GO:0015689">
    <property type="term" value="P:molybdate ion transport"/>
    <property type="evidence" value="ECO:0007669"/>
    <property type="project" value="InterPro"/>
</dbReference>
<name>A0A1I2HAC7_9ACTN</name>
<keyword evidence="4" id="KW-0500">Molybdenum</keyword>
<accession>A0A1I2HAC7</accession>
<protein>
    <submittedName>
        <fullName evidence="5">Molybdate transport system substrate-binding protein</fullName>
    </submittedName>
</protein>
<sequence>MSPRPGGPRAVRLLTLAGLVALAGLVGCTGEGRDAPPGVAEEEPGEWAGDPGLTGTLTVFAAASLTDVFTELETRLEVANPQLEVRINYAGSSALAAQLAQGAPADVFASADEAQMARLEDDGLVTDSDVFARNPLMLAVPLDNPEGIMPPEGRAGIPSLADLITAEMTVAVCAPEVPCGAAAAEVLAAAGLRDAPDTYDDDVRSVLTKVQLGEVDAGLVYVSDVHAAGDEILAYAFEESSRAVNSYPIGVLEDAPNPAAARAFVDLVLSEAGQQALAAAGFQPPP</sequence>
<dbReference type="PANTHER" id="PTHR30632">
    <property type="entry name" value="MOLYBDATE-BINDING PERIPLASMIC PROTEIN"/>
    <property type="match status" value="1"/>
</dbReference>
<feature type="binding site" evidence="4">
    <location>
        <position position="203"/>
    </location>
    <ligand>
        <name>molybdate</name>
        <dbReference type="ChEBI" id="CHEBI:36264"/>
    </ligand>
</feature>
<organism evidence="5 6">
    <name type="scientific">Blastococcus tunisiensis</name>
    <dbReference type="NCBI Taxonomy" id="1798228"/>
    <lineage>
        <taxon>Bacteria</taxon>
        <taxon>Bacillati</taxon>
        <taxon>Actinomycetota</taxon>
        <taxon>Actinomycetes</taxon>
        <taxon>Geodermatophilales</taxon>
        <taxon>Geodermatophilaceae</taxon>
        <taxon>Blastococcus</taxon>
    </lineage>
</organism>
<dbReference type="OrthoDB" id="9785015at2"/>
<keyword evidence="6" id="KW-1185">Reference proteome</keyword>
<dbReference type="AlphaFoldDB" id="A0A1I2HAC7"/>
<dbReference type="Gene3D" id="3.40.190.10">
    <property type="entry name" value="Periplasmic binding protein-like II"/>
    <property type="match status" value="2"/>
</dbReference>
<comment type="similarity">
    <text evidence="1">Belongs to the bacterial solute-binding protein ModA family.</text>
</comment>
<dbReference type="InterPro" id="IPR050682">
    <property type="entry name" value="ModA/WtpA"/>
</dbReference>
<proteinExistence type="inferred from homology"/>
<keyword evidence="2 4" id="KW-0479">Metal-binding</keyword>
<dbReference type="EMBL" id="FOND01000010">
    <property type="protein sequence ID" value="SFF25706.1"/>
    <property type="molecule type" value="Genomic_DNA"/>
</dbReference>
<dbReference type="Proteomes" id="UP000198589">
    <property type="component" value="Unassembled WGS sequence"/>
</dbReference>
<evidence type="ECO:0000256" key="3">
    <source>
        <dbReference type="ARBA" id="ARBA00022729"/>
    </source>
</evidence>
<dbReference type="STRING" id="1798228.SAMN05216574_110162"/>
<keyword evidence="3" id="KW-0732">Signal</keyword>
<evidence type="ECO:0000313" key="5">
    <source>
        <dbReference type="EMBL" id="SFF25706.1"/>
    </source>
</evidence>
<dbReference type="PANTHER" id="PTHR30632:SF0">
    <property type="entry name" value="SULFATE-BINDING PROTEIN"/>
    <property type="match status" value="1"/>
</dbReference>
<evidence type="ECO:0000256" key="2">
    <source>
        <dbReference type="ARBA" id="ARBA00022723"/>
    </source>
</evidence>